<dbReference type="AlphaFoldDB" id="A9E4I9"/>
<dbReference type="Proteomes" id="UP000002945">
    <property type="component" value="Unassembled WGS sequence"/>
</dbReference>
<dbReference type="eggNOG" id="COG1225">
    <property type="taxonomic scope" value="Bacteria"/>
</dbReference>
<dbReference type="Pfam" id="PF13905">
    <property type="entry name" value="Thioredoxin_8"/>
    <property type="match status" value="1"/>
</dbReference>
<dbReference type="Gene3D" id="3.40.30.10">
    <property type="entry name" value="Glutaredoxin"/>
    <property type="match status" value="1"/>
</dbReference>
<proteinExistence type="predicted"/>
<comment type="caution">
    <text evidence="2">The sequence shown here is derived from an EMBL/GenBank/DDBJ whole genome shotgun (WGS) entry which is preliminary data.</text>
</comment>
<protein>
    <recommendedName>
        <fullName evidence="1">Thioredoxin-like fold domain-containing protein</fullName>
    </recommendedName>
</protein>
<feature type="domain" description="Thioredoxin-like fold" evidence="1">
    <location>
        <begin position="368"/>
        <end position="455"/>
    </location>
</feature>
<sequence>MKYITPLLLIFICFGCDNATKNATKDVAYFGGEIINPQDDYVLLYHQGAFVDSLQLDDNNRFLTKLKDHKNGLYKFYHNREYQYINLEKGDSLLLRLNTFAFDESLFFTGKGAEKNNFYIELFLLNESHEEPVYQYSQLDSDTFLKKIDSLQNIKLKKQEKFLVNNPNVSEEFKNFTDKVIKYRSFRYRETYQNMFHNLKKKDSTLSISDSFFDYKKDVDMNDSTMSYYRPYARYIMQFINNSSYSECMRKSWKGNQAVNTSLTYNKNKLALIDSLVTYPFLRNELLRFTAYSYYSHNTSNIPKNNEFFKIYQQVATDKESKEEISNLHIGVKNLQKGNSFSNQIYVYDSAYNRIPLNRLNSKKGKTIFYFWTSKQMRHKHLITEKIKVLAKEYPNLNIIGISLDSDHKRWKKAVAELKFPGSRQYRVGRKDDLLRDFALININKLIITDQSGNIVNGFASIYNTDLRDQLK</sequence>
<reference evidence="2 3" key="1">
    <citation type="journal article" date="2011" name="J. Bacteriol.">
        <title>Genome sequence of the algicidal bacterium Kordia algicida OT-1.</title>
        <authorList>
            <person name="Lee H.S."/>
            <person name="Kang S.G."/>
            <person name="Kwon K.K."/>
            <person name="Lee J.H."/>
            <person name="Kim S.J."/>
        </authorList>
    </citation>
    <scope>NUCLEOTIDE SEQUENCE [LARGE SCALE GENOMIC DNA]</scope>
    <source>
        <strain evidence="2 3">OT-1</strain>
    </source>
</reference>
<gene>
    <name evidence="2" type="ORF">KAOT1_06457</name>
</gene>
<dbReference type="EMBL" id="ABIB01000010">
    <property type="protein sequence ID" value="EDP95103.1"/>
    <property type="molecule type" value="Genomic_DNA"/>
</dbReference>
<dbReference type="RefSeq" id="WP_007093860.1">
    <property type="nucleotide sequence ID" value="NZ_CP142125.1"/>
</dbReference>
<dbReference type="InterPro" id="IPR012336">
    <property type="entry name" value="Thioredoxin-like_fold"/>
</dbReference>
<evidence type="ECO:0000313" key="2">
    <source>
        <dbReference type="EMBL" id="EDP95103.1"/>
    </source>
</evidence>
<dbReference type="HOGENOM" id="CLU_045952_0_0_10"/>
<name>A9E4I9_9FLAO</name>
<keyword evidence="3" id="KW-1185">Reference proteome</keyword>
<evidence type="ECO:0000259" key="1">
    <source>
        <dbReference type="Pfam" id="PF13905"/>
    </source>
</evidence>
<dbReference type="STRING" id="391587.KAOT1_06457"/>
<evidence type="ECO:0000313" key="3">
    <source>
        <dbReference type="Proteomes" id="UP000002945"/>
    </source>
</evidence>
<accession>A9E4I9</accession>
<organism evidence="2 3">
    <name type="scientific">Kordia algicida OT-1</name>
    <dbReference type="NCBI Taxonomy" id="391587"/>
    <lineage>
        <taxon>Bacteria</taxon>
        <taxon>Pseudomonadati</taxon>
        <taxon>Bacteroidota</taxon>
        <taxon>Flavobacteriia</taxon>
        <taxon>Flavobacteriales</taxon>
        <taxon>Flavobacteriaceae</taxon>
        <taxon>Kordia</taxon>
    </lineage>
</organism>
<dbReference type="OrthoDB" id="1146847at2"/>